<dbReference type="Gene3D" id="1.10.287.950">
    <property type="entry name" value="Methyl-accepting chemotaxis protein"/>
    <property type="match status" value="1"/>
</dbReference>
<accession>A0ABU0HWZ5</accession>
<evidence type="ECO:0000313" key="1">
    <source>
        <dbReference type="EMBL" id="MDQ0446859.1"/>
    </source>
</evidence>
<dbReference type="EMBL" id="JAUSVP010000003">
    <property type="protein sequence ID" value="MDQ0446859.1"/>
    <property type="molecule type" value="Genomic_DNA"/>
</dbReference>
<reference evidence="1 2" key="1">
    <citation type="submission" date="2023-07" db="EMBL/GenBank/DDBJ databases">
        <title>Genomic Encyclopedia of Type Strains, Phase IV (KMG-IV): sequencing the most valuable type-strain genomes for metagenomic binning, comparative biology and taxonomic classification.</title>
        <authorList>
            <person name="Goeker M."/>
        </authorList>
    </citation>
    <scope>NUCLEOTIDE SEQUENCE [LARGE SCALE GENOMIC DNA]</scope>
    <source>
        <strain evidence="1 2">DSM 19013</strain>
    </source>
</reference>
<proteinExistence type="predicted"/>
<dbReference type="Proteomes" id="UP001231124">
    <property type="component" value="Unassembled WGS sequence"/>
</dbReference>
<evidence type="ECO:0000313" key="2">
    <source>
        <dbReference type="Proteomes" id="UP001231124"/>
    </source>
</evidence>
<organism evidence="1 2">
    <name type="scientific">Methylobacterium aerolatum</name>
    <dbReference type="NCBI Taxonomy" id="418708"/>
    <lineage>
        <taxon>Bacteria</taxon>
        <taxon>Pseudomonadati</taxon>
        <taxon>Pseudomonadota</taxon>
        <taxon>Alphaproteobacteria</taxon>
        <taxon>Hyphomicrobiales</taxon>
        <taxon>Methylobacteriaceae</taxon>
        <taxon>Methylobacterium</taxon>
    </lineage>
</organism>
<dbReference type="RefSeq" id="WP_238201623.1">
    <property type="nucleotide sequence ID" value="NZ_BPQE01000004.1"/>
</dbReference>
<dbReference type="SUPFAM" id="SSF58104">
    <property type="entry name" value="Methyl-accepting chemotaxis protein (MCP) signaling domain"/>
    <property type="match status" value="1"/>
</dbReference>
<gene>
    <name evidence="1" type="ORF">QO012_001350</name>
</gene>
<name>A0ABU0HWZ5_9HYPH</name>
<comment type="caution">
    <text evidence="1">The sequence shown here is derived from an EMBL/GenBank/DDBJ whole genome shotgun (WGS) entry which is preliminary data.</text>
</comment>
<keyword evidence="2" id="KW-1185">Reference proteome</keyword>
<protein>
    <submittedName>
        <fullName evidence="1">Methyl-accepting chemotaxis protein</fullName>
    </submittedName>
</protein>
<sequence>MPRYGRFRCGPRRDGNACWQRVSERLRRSELNKGIGVDLDGIASQIAETQAAANQAAATIASIGETVGNVNEISSAISAAVGRQAAVAQEMSANKQAMTKAVSEISRNVSLIAASTQEVDASMRLVRDASRAMVA</sequence>